<dbReference type="RefSeq" id="WP_122892480.1">
    <property type="nucleotide sequence ID" value="NZ_CP017686.1"/>
</dbReference>
<keyword evidence="3" id="KW-0804">Transcription</keyword>
<dbReference type="InterPro" id="IPR000835">
    <property type="entry name" value="HTH_MarR-typ"/>
</dbReference>
<organism evidence="5 6">
    <name type="scientific">Methanomethylophilus alvi</name>
    <dbReference type="NCBI Taxonomy" id="1291540"/>
    <lineage>
        <taxon>Archaea</taxon>
        <taxon>Methanobacteriati</taxon>
        <taxon>Thermoplasmatota</taxon>
        <taxon>Thermoplasmata</taxon>
        <taxon>Methanomassiliicoccales</taxon>
        <taxon>Methanomethylophilaceae</taxon>
        <taxon>Methanomethylophilus</taxon>
    </lineage>
</organism>
<protein>
    <recommendedName>
        <fullName evidence="4">HTH marR-type domain-containing protein</fullName>
    </recommendedName>
</protein>
<dbReference type="GO" id="GO:0003677">
    <property type="term" value="F:DNA binding"/>
    <property type="evidence" value="ECO:0007669"/>
    <property type="project" value="UniProtKB-KW"/>
</dbReference>
<dbReference type="GeneID" id="38293489"/>
<dbReference type="CDD" id="cd00090">
    <property type="entry name" value="HTH_ARSR"/>
    <property type="match status" value="1"/>
</dbReference>
<name>A0A3G3IIM5_9ARCH</name>
<dbReference type="SMART" id="SM00347">
    <property type="entry name" value="HTH_MARR"/>
    <property type="match status" value="1"/>
</dbReference>
<dbReference type="EMBL" id="CP017686">
    <property type="protein sequence ID" value="AYQ55558.1"/>
    <property type="molecule type" value="Genomic_DNA"/>
</dbReference>
<proteinExistence type="predicted"/>
<sequence length="171" mass="19135">MDDDIRMRVKMELPFLVRVLASDAVEKVVEFMGKFGVKRREVRYIMALWGGPMTQKELCETLLLDKANTARAIAVLIENGLVRKDKRGVGRSYKVALTPKGMEVADTMNRFLDQNIDVMCADFPDDVMCNVLNTMETMCTNLDADGSVANNIDFIKGMMSDRLEQGSGPDS</sequence>
<gene>
    <name evidence="5" type="ORF">BKD89_07105</name>
</gene>
<evidence type="ECO:0000256" key="1">
    <source>
        <dbReference type="ARBA" id="ARBA00023015"/>
    </source>
</evidence>
<feature type="domain" description="HTH marR-type" evidence="4">
    <location>
        <begin position="30"/>
        <end position="128"/>
    </location>
</feature>
<dbReference type="Pfam" id="PF12802">
    <property type="entry name" value="MarR_2"/>
    <property type="match status" value="1"/>
</dbReference>
<evidence type="ECO:0000313" key="6">
    <source>
        <dbReference type="Proteomes" id="UP000273278"/>
    </source>
</evidence>
<dbReference type="PANTHER" id="PTHR42756:SF1">
    <property type="entry name" value="TRANSCRIPTIONAL REPRESSOR OF EMRAB OPERON"/>
    <property type="match status" value="1"/>
</dbReference>
<accession>A0A3G3IIM5</accession>
<dbReference type="InterPro" id="IPR036388">
    <property type="entry name" value="WH-like_DNA-bd_sf"/>
</dbReference>
<evidence type="ECO:0000256" key="3">
    <source>
        <dbReference type="ARBA" id="ARBA00023163"/>
    </source>
</evidence>
<evidence type="ECO:0000313" key="5">
    <source>
        <dbReference type="EMBL" id="AYQ55558.1"/>
    </source>
</evidence>
<dbReference type="GO" id="GO:0003700">
    <property type="term" value="F:DNA-binding transcription factor activity"/>
    <property type="evidence" value="ECO:0007669"/>
    <property type="project" value="InterPro"/>
</dbReference>
<dbReference type="Proteomes" id="UP000273278">
    <property type="component" value="Chromosome"/>
</dbReference>
<keyword evidence="2" id="KW-0238">DNA-binding</keyword>
<dbReference type="InterPro" id="IPR036390">
    <property type="entry name" value="WH_DNA-bd_sf"/>
</dbReference>
<dbReference type="InterPro" id="IPR011991">
    <property type="entry name" value="ArsR-like_HTH"/>
</dbReference>
<dbReference type="AlphaFoldDB" id="A0A3G3IIM5"/>
<dbReference type="Gene3D" id="1.10.10.10">
    <property type="entry name" value="Winged helix-like DNA-binding domain superfamily/Winged helix DNA-binding domain"/>
    <property type="match status" value="1"/>
</dbReference>
<dbReference type="PANTHER" id="PTHR42756">
    <property type="entry name" value="TRANSCRIPTIONAL REGULATOR, MARR"/>
    <property type="match status" value="1"/>
</dbReference>
<evidence type="ECO:0000256" key="2">
    <source>
        <dbReference type="ARBA" id="ARBA00023125"/>
    </source>
</evidence>
<dbReference type="SUPFAM" id="SSF46785">
    <property type="entry name" value="Winged helix' DNA-binding domain"/>
    <property type="match status" value="1"/>
</dbReference>
<keyword evidence="1" id="KW-0805">Transcription regulation</keyword>
<reference evidence="5 6" key="1">
    <citation type="submission" date="2016-10" db="EMBL/GenBank/DDBJ databases">
        <title>Complete genome of the TMA-utilizing, human hosted archaeon Methanomethylophilus alvus Gen. nov, sp. nov., strain Mx-05, derived from a pure culture.</title>
        <authorList>
            <person name="Brugere J.-F."/>
            <person name="Ben Hania W."/>
            <person name="Chaudhary P.P."/>
            <person name="Gaci N."/>
            <person name="Borrel G."/>
            <person name="Cao Van Tuat L."/>
            <person name="Fardeau M.-L."/>
            <person name="Harris H.M.B."/>
            <person name="O'Toole P.W."/>
            <person name="Ollivier B."/>
        </authorList>
    </citation>
    <scope>NUCLEOTIDE SEQUENCE [LARGE SCALE GENOMIC DNA]</scope>
    <source>
        <strain evidence="5 6">Mx-05</strain>
    </source>
</reference>
<evidence type="ECO:0000259" key="4">
    <source>
        <dbReference type="SMART" id="SM00347"/>
    </source>
</evidence>